<keyword evidence="6" id="KW-0946">Virion</keyword>
<dbReference type="GO" id="GO:0016740">
    <property type="term" value="F:transferase activity"/>
    <property type="evidence" value="ECO:0007669"/>
    <property type="project" value="UniProtKB-KW"/>
</dbReference>
<proteinExistence type="predicted"/>
<evidence type="ECO:0000259" key="8">
    <source>
        <dbReference type="Pfam" id="PF19244"/>
    </source>
</evidence>
<evidence type="ECO:0000256" key="4">
    <source>
        <dbReference type="ARBA" id="ARBA00022741"/>
    </source>
</evidence>
<reference evidence="9" key="1">
    <citation type="journal article" date="2020" name="Nature">
        <title>Giant virus diversity and host interactions through global metagenomics.</title>
        <authorList>
            <person name="Schulz F."/>
            <person name="Roux S."/>
            <person name="Paez-Espino D."/>
            <person name="Jungbluth S."/>
            <person name="Walsh D.A."/>
            <person name="Denef V.J."/>
            <person name="McMahon K.D."/>
            <person name="Konstantinidis K.T."/>
            <person name="Eloe-Fadrosh E.A."/>
            <person name="Kyrpides N.C."/>
            <person name="Woyke T."/>
        </authorList>
    </citation>
    <scope>NUCLEOTIDE SEQUENCE</scope>
    <source>
        <strain evidence="9">GVMAG-M-3300023174-130</strain>
    </source>
</reference>
<keyword evidence="5" id="KW-0067">ATP-binding</keyword>
<evidence type="ECO:0000256" key="7">
    <source>
        <dbReference type="ARBA" id="ARBA00023163"/>
    </source>
</evidence>
<dbReference type="CDD" id="cd20921">
    <property type="entry name" value="polyA_pol_Pycodna"/>
    <property type="match status" value="1"/>
</dbReference>
<evidence type="ECO:0000256" key="1">
    <source>
        <dbReference type="ARBA" id="ARBA00004328"/>
    </source>
</evidence>
<dbReference type="GO" id="GO:0044423">
    <property type="term" value="C:virion component"/>
    <property type="evidence" value="ECO:0007669"/>
    <property type="project" value="UniProtKB-KW"/>
</dbReference>
<sequence length="484" mass="56491">MKNICDKSMSFQECELAILRVAVDKAEERSGRAVANSAEVKQIIGIVENFIRRKKLICYGGTAINNILPKQDQFYNTEIEIPDYDFFSPNALKDSKELTDDYVKEGFLEVEAKSGQHHGTFKVFVNFIPVADITFLHRDIYKAVKKDSIKVAGILYAPANYLRMAMYLELSRPAGDVSRWEKVLKRLTLLNNNYPLKTEICDKTPSFQRNMEDTENENKIYETTRDTFINQGVVFFGGYAISLYSHYMPKHLQKKIGRIPDFDVLSEEPKKTADILKERLNDEGIKNVKIIKRNEIGEIVAPHYQILVGKDTIAFIYKPIACHSYNTISIDKQHIKIATIDTMLSFYLAFLYSGRNYYDTERIVCMAQFLYQVQQQNRLEQKGLLRRFSINCYGHQETVEEMRAEKSEKFRELKMTKKRNDTEFEEWFLRYRPADMIEKKQEEKMLKNQKSKKTKSNKLKSRKVNTFIKTNTKTKKRGRGGLFV</sequence>
<dbReference type="InterPro" id="IPR045355">
    <property type="entry name" value="PolyA_pol_cat_su"/>
</dbReference>
<evidence type="ECO:0000256" key="6">
    <source>
        <dbReference type="ARBA" id="ARBA00022844"/>
    </source>
</evidence>
<evidence type="ECO:0000256" key="2">
    <source>
        <dbReference type="ARBA" id="ARBA00022664"/>
    </source>
</evidence>
<accession>A0A6C0D754</accession>
<dbReference type="AlphaFoldDB" id="A0A6C0D754"/>
<comment type="subcellular location">
    <subcellularLocation>
        <location evidence="1">Virion</location>
    </subcellularLocation>
</comment>
<organism evidence="9">
    <name type="scientific">viral metagenome</name>
    <dbReference type="NCBI Taxonomy" id="1070528"/>
    <lineage>
        <taxon>unclassified sequences</taxon>
        <taxon>metagenomes</taxon>
        <taxon>organismal metagenomes</taxon>
    </lineage>
</organism>
<name>A0A6C0D754_9ZZZZ</name>
<evidence type="ECO:0000313" key="9">
    <source>
        <dbReference type="EMBL" id="QHT12598.1"/>
    </source>
</evidence>
<keyword evidence="2" id="KW-0507">mRNA processing</keyword>
<keyword evidence="3" id="KW-0808">Transferase</keyword>
<protein>
    <recommendedName>
        <fullName evidence="8">Poly(A) polymerase catalytic subunit domain-containing protein</fullName>
    </recommendedName>
</protein>
<dbReference type="GO" id="GO:0006397">
    <property type="term" value="P:mRNA processing"/>
    <property type="evidence" value="ECO:0007669"/>
    <property type="project" value="UniProtKB-KW"/>
</dbReference>
<evidence type="ECO:0000256" key="5">
    <source>
        <dbReference type="ARBA" id="ARBA00022840"/>
    </source>
</evidence>
<dbReference type="Pfam" id="PF19244">
    <property type="entry name" value="Poly_A_pol_cat"/>
    <property type="match status" value="1"/>
</dbReference>
<keyword evidence="4" id="KW-0547">Nucleotide-binding</keyword>
<keyword evidence="7" id="KW-0804">Transcription</keyword>
<evidence type="ECO:0000256" key="3">
    <source>
        <dbReference type="ARBA" id="ARBA00022679"/>
    </source>
</evidence>
<feature type="domain" description="Poly(A) polymerase catalytic subunit" evidence="8">
    <location>
        <begin position="46"/>
        <end position="174"/>
    </location>
</feature>
<dbReference type="GO" id="GO:0005524">
    <property type="term" value="F:ATP binding"/>
    <property type="evidence" value="ECO:0007669"/>
    <property type="project" value="UniProtKB-KW"/>
</dbReference>
<dbReference type="EMBL" id="MN739548">
    <property type="protein sequence ID" value="QHT12598.1"/>
    <property type="molecule type" value="Genomic_DNA"/>
</dbReference>